<feature type="region of interest" description="Disordered" evidence="1">
    <location>
        <begin position="257"/>
        <end position="280"/>
    </location>
</feature>
<evidence type="ECO:0008006" key="4">
    <source>
        <dbReference type="Google" id="ProtNLM"/>
    </source>
</evidence>
<organism evidence="2 3">
    <name type="scientific">Paraburkholderia susongensis</name>
    <dbReference type="NCBI Taxonomy" id="1515439"/>
    <lineage>
        <taxon>Bacteria</taxon>
        <taxon>Pseudomonadati</taxon>
        <taxon>Pseudomonadota</taxon>
        <taxon>Betaproteobacteria</taxon>
        <taxon>Burkholderiales</taxon>
        <taxon>Burkholderiaceae</taxon>
        <taxon>Paraburkholderia</taxon>
    </lineage>
</organism>
<evidence type="ECO:0000313" key="2">
    <source>
        <dbReference type="EMBL" id="SMG14804.1"/>
    </source>
</evidence>
<dbReference type="EMBL" id="FXAT01000001">
    <property type="protein sequence ID" value="SMG14804.1"/>
    <property type="molecule type" value="Genomic_DNA"/>
</dbReference>
<reference evidence="3" key="1">
    <citation type="submission" date="2017-04" db="EMBL/GenBank/DDBJ databases">
        <authorList>
            <person name="Varghese N."/>
            <person name="Submissions S."/>
        </authorList>
    </citation>
    <scope>NUCLEOTIDE SEQUENCE [LARGE SCALE GENOMIC DNA]</scope>
    <source>
        <strain evidence="3">LMG 29540</strain>
    </source>
</reference>
<evidence type="ECO:0000313" key="3">
    <source>
        <dbReference type="Proteomes" id="UP000193228"/>
    </source>
</evidence>
<accession>A0A1X7IJK3</accession>
<feature type="compositionally biased region" description="Basic and acidic residues" evidence="1">
    <location>
        <begin position="257"/>
        <end position="267"/>
    </location>
</feature>
<proteinExistence type="predicted"/>
<protein>
    <recommendedName>
        <fullName evidence="4">Phytanoyl-CoA dioxygenase (PhyH)</fullName>
    </recommendedName>
</protein>
<keyword evidence="3" id="KW-1185">Reference proteome</keyword>
<dbReference type="Proteomes" id="UP000193228">
    <property type="component" value="Unassembled WGS sequence"/>
</dbReference>
<gene>
    <name evidence="2" type="ORF">SAMN06265784_101745</name>
</gene>
<dbReference type="SUPFAM" id="SSF51197">
    <property type="entry name" value="Clavaminate synthase-like"/>
    <property type="match status" value="1"/>
</dbReference>
<evidence type="ECO:0000256" key="1">
    <source>
        <dbReference type="SAM" id="MobiDB-lite"/>
    </source>
</evidence>
<name>A0A1X7IJK3_9BURK</name>
<dbReference type="AlphaFoldDB" id="A0A1X7IJK3"/>
<sequence length="280" mass="31712">MSARMTDASLKPITAAEVEQLEAQMNETGVGVLRDVISDSLLQQARGYVKAQLEQRGGQYFGLRGPEWIAQSPLDTVFRSEAFATVLTSLYEKAMGTQPPSDRILPVIRVVAGTLGLRHSNLFHYDSFVVTALVPIVIPSRPDELPGHLVMYPNLRKVRRRAVVNIAEKLFVESATARRLWRSPWLQHRLGAQIVKLEPGNIYFFWGMRSLHANQACLAESVRSTVLFHFGDPHEKSVFKQYSRRLSELRTRRIAGKEHRARDRRYAAVEGELPRANPDN</sequence>